<keyword evidence="5 8" id="KW-1133">Transmembrane helix</keyword>
<dbReference type="Proteomes" id="UP001188597">
    <property type="component" value="Unassembled WGS sequence"/>
</dbReference>
<feature type="transmembrane region" description="Helical" evidence="8">
    <location>
        <begin position="40"/>
        <end position="58"/>
    </location>
</feature>
<dbReference type="InterPro" id="IPR045262">
    <property type="entry name" value="STP/PLT_plant"/>
</dbReference>
<evidence type="ECO:0000313" key="10">
    <source>
        <dbReference type="Proteomes" id="UP001188597"/>
    </source>
</evidence>
<dbReference type="InterPro" id="IPR036259">
    <property type="entry name" value="MFS_trans_sf"/>
</dbReference>
<dbReference type="Gene3D" id="1.20.1250.20">
    <property type="entry name" value="MFS general substrate transporter like domains"/>
    <property type="match status" value="1"/>
</dbReference>
<evidence type="ECO:0000256" key="7">
    <source>
        <dbReference type="ARBA" id="ARBA00044504"/>
    </source>
</evidence>
<gene>
    <name evidence="9" type="ORF">RJ639_038305</name>
</gene>
<evidence type="ECO:0000256" key="4">
    <source>
        <dbReference type="ARBA" id="ARBA00022692"/>
    </source>
</evidence>
<dbReference type="SUPFAM" id="SSF103473">
    <property type="entry name" value="MFS general substrate transporter"/>
    <property type="match status" value="1"/>
</dbReference>
<feature type="transmembrane region" description="Helical" evidence="8">
    <location>
        <begin position="94"/>
        <end position="113"/>
    </location>
</feature>
<dbReference type="InterPro" id="IPR005828">
    <property type="entry name" value="MFS_sugar_transport-like"/>
</dbReference>
<accession>A0AA88WPN7</accession>
<keyword evidence="4 8" id="KW-0812">Transmembrane</keyword>
<dbReference type="GO" id="GO:0016020">
    <property type="term" value="C:membrane"/>
    <property type="evidence" value="ECO:0007669"/>
    <property type="project" value="UniProtKB-SubCell"/>
</dbReference>
<name>A0AA88WPN7_9ASTE</name>
<dbReference type="PANTHER" id="PTHR23500:SF492">
    <property type="entry name" value="SUGAR TRANSPORT PROTEIN 14-LIKE"/>
    <property type="match status" value="1"/>
</dbReference>
<comment type="subcellular location">
    <subcellularLocation>
        <location evidence="1">Membrane</location>
    </subcellularLocation>
</comment>
<feature type="transmembrane region" description="Helical" evidence="8">
    <location>
        <begin position="70"/>
        <end position="88"/>
    </location>
</feature>
<sequence length="120" mass="13394">MIPRGVLGMDVFRHKLSRKIYRKQLEAKKTAFCVYTNVKFTLFASLIQLSAIGAVLSALKLNTLWGRRPVLISGLALMFVGVPLITWFPNISVGVVGMLLNGFGVGLIHRHLLYKRRAQA</sequence>
<comment type="similarity">
    <text evidence="2">Belongs to the major facilitator superfamily. Sugar transporter (TC 2.A.1.1) family.</text>
</comment>
<dbReference type="AlphaFoldDB" id="A0AA88WPN7"/>
<organism evidence="9 10">
    <name type="scientific">Escallonia herrerae</name>
    <dbReference type="NCBI Taxonomy" id="1293975"/>
    <lineage>
        <taxon>Eukaryota</taxon>
        <taxon>Viridiplantae</taxon>
        <taxon>Streptophyta</taxon>
        <taxon>Embryophyta</taxon>
        <taxon>Tracheophyta</taxon>
        <taxon>Spermatophyta</taxon>
        <taxon>Magnoliopsida</taxon>
        <taxon>eudicotyledons</taxon>
        <taxon>Gunneridae</taxon>
        <taxon>Pentapetalae</taxon>
        <taxon>asterids</taxon>
        <taxon>campanulids</taxon>
        <taxon>Escalloniales</taxon>
        <taxon>Escalloniaceae</taxon>
        <taxon>Escallonia</taxon>
    </lineage>
</organism>
<dbReference type="Pfam" id="PF00083">
    <property type="entry name" value="Sugar_tr"/>
    <property type="match status" value="1"/>
</dbReference>
<proteinExistence type="inferred from homology"/>
<evidence type="ECO:0000313" key="9">
    <source>
        <dbReference type="EMBL" id="KAK3030349.1"/>
    </source>
</evidence>
<evidence type="ECO:0000256" key="6">
    <source>
        <dbReference type="ARBA" id="ARBA00023136"/>
    </source>
</evidence>
<comment type="similarity">
    <text evidence="7">Belongs to the major facilitator superfamily. Phosphate:H(+) symporter (TC 2.A.1.9) family.</text>
</comment>
<evidence type="ECO:0000256" key="8">
    <source>
        <dbReference type="SAM" id="Phobius"/>
    </source>
</evidence>
<evidence type="ECO:0000256" key="5">
    <source>
        <dbReference type="ARBA" id="ARBA00022989"/>
    </source>
</evidence>
<dbReference type="PANTHER" id="PTHR23500">
    <property type="entry name" value="SOLUTE CARRIER FAMILY 2, FACILITATED GLUCOSE TRANSPORTER"/>
    <property type="match status" value="1"/>
</dbReference>
<protein>
    <submittedName>
        <fullName evidence="9">Uncharacterized protein</fullName>
    </submittedName>
</protein>
<keyword evidence="10" id="KW-1185">Reference proteome</keyword>
<dbReference type="GO" id="GO:0015144">
    <property type="term" value="F:carbohydrate transmembrane transporter activity"/>
    <property type="evidence" value="ECO:0007669"/>
    <property type="project" value="InterPro"/>
</dbReference>
<comment type="caution">
    <text evidence="9">The sequence shown here is derived from an EMBL/GenBank/DDBJ whole genome shotgun (WGS) entry which is preliminary data.</text>
</comment>
<keyword evidence="6 8" id="KW-0472">Membrane</keyword>
<keyword evidence="3" id="KW-0813">Transport</keyword>
<evidence type="ECO:0000256" key="3">
    <source>
        <dbReference type="ARBA" id="ARBA00022448"/>
    </source>
</evidence>
<evidence type="ECO:0000256" key="1">
    <source>
        <dbReference type="ARBA" id="ARBA00004370"/>
    </source>
</evidence>
<dbReference type="EMBL" id="JAVXUP010000342">
    <property type="protein sequence ID" value="KAK3030349.1"/>
    <property type="molecule type" value="Genomic_DNA"/>
</dbReference>
<reference evidence="9" key="1">
    <citation type="submission" date="2022-12" db="EMBL/GenBank/DDBJ databases">
        <title>Draft genome assemblies for two species of Escallonia (Escalloniales).</title>
        <authorList>
            <person name="Chanderbali A."/>
            <person name="Dervinis C."/>
            <person name="Anghel I."/>
            <person name="Soltis D."/>
            <person name="Soltis P."/>
            <person name="Zapata F."/>
        </authorList>
    </citation>
    <scope>NUCLEOTIDE SEQUENCE</scope>
    <source>
        <strain evidence="9">UCBG64.0493</strain>
        <tissue evidence="9">Leaf</tissue>
    </source>
</reference>
<evidence type="ECO:0000256" key="2">
    <source>
        <dbReference type="ARBA" id="ARBA00010992"/>
    </source>
</evidence>